<evidence type="ECO:0000313" key="1">
    <source>
        <dbReference type="EMBL" id="KAK3045608.1"/>
    </source>
</evidence>
<sequence length="243" mass="26511">GHALDAISNQTHTTLTRLPKALSRANTTFFTAPIPVTIGIDAADDKTVSKNRNRANNSATSTDDTKHFLLPPNGTLTLPNRRPYLNKTTPNNIAQCRPVTSNTEHIPGQFPLAAVYGPRSTKWQPVSATTNSTIVVSLPEPFAPVVRFEFDWAASPPQKFYIHFSNVTGDMGLLATDAGNSSLFAHVASETDVSVSRPRNSTVERVDPDARRVVRPYESNTTSVVLGQPVWSGKWAFLTVWGN</sequence>
<feature type="non-terminal residue" evidence="1">
    <location>
        <position position="1"/>
    </location>
</feature>
<gene>
    <name evidence="1" type="ORF">LTS18_013673</name>
</gene>
<organism evidence="1 2">
    <name type="scientific">Coniosporium uncinatum</name>
    <dbReference type="NCBI Taxonomy" id="93489"/>
    <lineage>
        <taxon>Eukaryota</taxon>
        <taxon>Fungi</taxon>
        <taxon>Dikarya</taxon>
        <taxon>Ascomycota</taxon>
        <taxon>Pezizomycotina</taxon>
        <taxon>Dothideomycetes</taxon>
        <taxon>Dothideomycetes incertae sedis</taxon>
        <taxon>Coniosporium</taxon>
    </lineage>
</organism>
<proteinExistence type="predicted"/>
<evidence type="ECO:0000313" key="2">
    <source>
        <dbReference type="Proteomes" id="UP001186974"/>
    </source>
</evidence>
<accession>A0ACC3CWS2</accession>
<name>A0ACC3CWS2_9PEZI</name>
<reference evidence="1" key="1">
    <citation type="submission" date="2024-09" db="EMBL/GenBank/DDBJ databases">
        <title>Black Yeasts Isolated from many extreme environments.</title>
        <authorList>
            <person name="Coleine C."/>
            <person name="Stajich J.E."/>
            <person name="Selbmann L."/>
        </authorList>
    </citation>
    <scope>NUCLEOTIDE SEQUENCE</scope>
    <source>
        <strain evidence="1">CCFEE 5737</strain>
    </source>
</reference>
<comment type="caution">
    <text evidence="1">The sequence shown here is derived from an EMBL/GenBank/DDBJ whole genome shotgun (WGS) entry which is preliminary data.</text>
</comment>
<dbReference type="EMBL" id="JAWDJW010010588">
    <property type="protein sequence ID" value="KAK3045608.1"/>
    <property type="molecule type" value="Genomic_DNA"/>
</dbReference>
<protein>
    <submittedName>
        <fullName evidence="1">Uncharacterized protein</fullName>
    </submittedName>
</protein>
<keyword evidence="2" id="KW-1185">Reference proteome</keyword>
<dbReference type="Proteomes" id="UP001186974">
    <property type="component" value="Unassembled WGS sequence"/>
</dbReference>